<proteinExistence type="predicted"/>
<evidence type="ECO:0000256" key="1">
    <source>
        <dbReference type="ARBA" id="ARBA00022723"/>
    </source>
</evidence>
<dbReference type="PROSITE" id="PS50865">
    <property type="entry name" value="ZF_MYND_2"/>
    <property type="match status" value="1"/>
</dbReference>
<protein>
    <recommendedName>
        <fullName evidence="5">MYND-type domain-containing protein</fullName>
    </recommendedName>
</protein>
<keyword evidence="7" id="KW-1185">Reference proteome</keyword>
<reference evidence="6" key="1">
    <citation type="journal article" date="2020" name="Microb. Genom.">
        <title>Genetic diversity of clinical and environmental Mucorales isolates obtained from an investigation of mucormycosis cases among solid organ transplant recipients.</title>
        <authorList>
            <person name="Nguyen M.H."/>
            <person name="Kaul D."/>
            <person name="Muto C."/>
            <person name="Cheng S.J."/>
            <person name="Richter R.A."/>
            <person name="Bruno V.M."/>
            <person name="Liu G."/>
            <person name="Beyhan S."/>
            <person name="Sundermann A.J."/>
            <person name="Mounaud S."/>
            <person name="Pasculle A.W."/>
            <person name="Nierman W.C."/>
            <person name="Driscoll E."/>
            <person name="Cumbie R."/>
            <person name="Clancy C.J."/>
            <person name="Dupont C.L."/>
        </authorList>
    </citation>
    <scope>NUCLEOTIDE SEQUENCE</scope>
    <source>
        <strain evidence="6">GL11</strain>
    </source>
</reference>
<keyword evidence="2 4" id="KW-0863">Zinc-finger</keyword>
<dbReference type="InterPro" id="IPR002893">
    <property type="entry name" value="Znf_MYND"/>
</dbReference>
<gene>
    <name evidence="6" type="ORF">G6F64_002220</name>
</gene>
<keyword evidence="3" id="KW-0862">Zinc</keyword>
<dbReference type="OrthoDB" id="412876at2759"/>
<name>A0A9P7BWF0_RHIOR</name>
<evidence type="ECO:0000256" key="2">
    <source>
        <dbReference type="ARBA" id="ARBA00022771"/>
    </source>
</evidence>
<dbReference type="SUPFAM" id="SSF144232">
    <property type="entry name" value="HIT/MYND zinc finger-like"/>
    <property type="match status" value="1"/>
</dbReference>
<keyword evidence="1" id="KW-0479">Metal-binding</keyword>
<dbReference type="EMBL" id="JAANQT010000190">
    <property type="protein sequence ID" value="KAG1313487.1"/>
    <property type="molecule type" value="Genomic_DNA"/>
</dbReference>
<dbReference type="Proteomes" id="UP000716291">
    <property type="component" value="Unassembled WGS sequence"/>
</dbReference>
<feature type="domain" description="MYND-type" evidence="5">
    <location>
        <begin position="191"/>
        <end position="229"/>
    </location>
</feature>
<dbReference type="Gene3D" id="6.10.140.2220">
    <property type="match status" value="1"/>
</dbReference>
<accession>A0A9P7BWF0</accession>
<organism evidence="6 7">
    <name type="scientific">Rhizopus oryzae</name>
    <name type="common">Mucormycosis agent</name>
    <name type="synonym">Rhizopus arrhizus var. delemar</name>
    <dbReference type="NCBI Taxonomy" id="64495"/>
    <lineage>
        <taxon>Eukaryota</taxon>
        <taxon>Fungi</taxon>
        <taxon>Fungi incertae sedis</taxon>
        <taxon>Mucoromycota</taxon>
        <taxon>Mucoromycotina</taxon>
        <taxon>Mucoromycetes</taxon>
        <taxon>Mucorales</taxon>
        <taxon>Mucorineae</taxon>
        <taxon>Rhizopodaceae</taxon>
        <taxon>Rhizopus</taxon>
    </lineage>
</organism>
<evidence type="ECO:0000313" key="6">
    <source>
        <dbReference type="EMBL" id="KAG1313487.1"/>
    </source>
</evidence>
<dbReference type="GO" id="GO:0008270">
    <property type="term" value="F:zinc ion binding"/>
    <property type="evidence" value="ECO:0007669"/>
    <property type="project" value="UniProtKB-KW"/>
</dbReference>
<evidence type="ECO:0000259" key="5">
    <source>
        <dbReference type="PROSITE" id="PS50865"/>
    </source>
</evidence>
<dbReference type="AlphaFoldDB" id="A0A9P7BWF0"/>
<dbReference type="Pfam" id="PF01753">
    <property type="entry name" value="zf-MYND"/>
    <property type="match status" value="1"/>
</dbReference>
<evidence type="ECO:0000256" key="4">
    <source>
        <dbReference type="PROSITE-ProRule" id="PRU00134"/>
    </source>
</evidence>
<evidence type="ECO:0000256" key="3">
    <source>
        <dbReference type="ARBA" id="ARBA00022833"/>
    </source>
</evidence>
<sequence length="233" mass="27226">MYLNHSLENSPFKVEHKENCSQCDRVANYCRMALKSSRRIDSFIECDSDLFELVQLSIQLIQYHMEHLSSWIPALFHELCELNRQLKEESMERDSLIPLSEEANEEEDRWACAIRVAIYYCRASLYEQQNIQRSLEYYRKCLCVRPSKHTRLIQQSARVALEQLSRVHVRPCLPSRTSSVSSKGSTAHKTCSNCGREKRGMPVCSRCKSQFYCTVRCLQEHKPIHDLECGILK</sequence>
<comment type="caution">
    <text evidence="6">The sequence shown here is derived from an EMBL/GenBank/DDBJ whole genome shotgun (WGS) entry which is preliminary data.</text>
</comment>
<evidence type="ECO:0000313" key="7">
    <source>
        <dbReference type="Proteomes" id="UP000716291"/>
    </source>
</evidence>